<organism evidence="1 2">
    <name type="scientific">Micromonospora kangleipakensis</name>
    <dbReference type="NCBI Taxonomy" id="1077942"/>
    <lineage>
        <taxon>Bacteria</taxon>
        <taxon>Bacillati</taxon>
        <taxon>Actinomycetota</taxon>
        <taxon>Actinomycetes</taxon>
        <taxon>Micromonosporales</taxon>
        <taxon>Micromonosporaceae</taxon>
        <taxon>Micromonospora</taxon>
    </lineage>
</organism>
<dbReference type="InterPro" id="IPR034660">
    <property type="entry name" value="DinB/YfiT-like"/>
</dbReference>
<dbReference type="AlphaFoldDB" id="A0A4Q8BER5"/>
<keyword evidence="2" id="KW-1185">Reference proteome</keyword>
<reference evidence="1 2" key="1">
    <citation type="submission" date="2019-02" db="EMBL/GenBank/DDBJ databases">
        <title>Sequencing the genomes of 1000 actinobacteria strains.</title>
        <authorList>
            <person name="Klenk H.-P."/>
        </authorList>
    </citation>
    <scope>NUCLEOTIDE SEQUENCE [LARGE SCALE GENOMIC DNA]</scope>
    <source>
        <strain evidence="1 2">DSM 45612</strain>
    </source>
</reference>
<evidence type="ECO:0000313" key="1">
    <source>
        <dbReference type="EMBL" id="RZU76444.1"/>
    </source>
</evidence>
<dbReference type="InterPro" id="IPR007061">
    <property type="entry name" value="MST-like"/>
</dbReference>
<protein>
    <submittedName>
        <fullName evidence="1">Uncharacterized protein DUF664</fullName>
    </submittedName>
</protein>
<accession>A0A4Q8BER5</accession>
<dbReference type="SUPFAM" id="SSF109854">
    <property type="entry name" value="DinB/YfiT-like putative metalloenzymes"/>
    <property type="match status" value="1"/>
</dbReference>
<dbReference type="Pfam" id="PF04978">
    <property type="entry name" value="MST"/>
    <property type="match status" value="1"/>
</dbReference>
<comment type="caution">
    <text evidence="1">The sequence shown here is derived from an EMBL/GenBank/DDBJ whole genome shotgun (WGS) entry which is preliminary data.</text>
</comment>
<dbReference type="Gene3D" id="1.20.120.450">
    <property type="entry name" value="dinb family like domain"/>
    <property type="match status" value="1"/>
</dbReference>
<gene>
    <name evidence="1" type="ORF">EV384_5100</name>
</gene>
<proteinExistence type="predicted"/>
<sequence>MVARLTLGPYRRRMSTERFPALLDGPGNDVSEPRELLLGYLDWYRRALARKTAGLSEAALRTPVDGLGWAPLGLVRHLGWVERRWIRWGFAAEAVPPCPPGDDDDAEWDVRGLPGDQVWREYRSEVAWTGRIVEGVPLDRPAELGGRFRTPEEAPSLGRILFHLLQEYARHVGQLDVARQLLDGKTGE</sequence>
<name>A0A4Q8BER5_9ACTN</name>
<dbReference type="Proteomes" id="UP000294114">
    <property type="component" value="Unassembled WGS sequence"/>
</dbReference>
<dbReference type="EMBL" id="SHLD01000001">
    <property type="protein sequence ID" value="RZU76444.1"/>
    <property type="molecule type" value="Genomic_DNA"/>
</dbReference>
<evidence type="ECO:0000313" key="2">
    <source>
        <dbReference type="Proteomes" id="UP000294114"/>
    </source>
</evidence>